<sequence>MAKMTAVEAAVRVLEKEGITTAFGVPGAAINPFYSALRKAGSVEHVLARHVEGASHMAEGYTRAEAGNIGVCIGTSGPAGTDMITGLYSAWADSIPILCITGQAPRARLYKEDFQAVDIESIAKPVTKWAVTVREPALVPRVFQQAFHLMRSGRPGPVLIDLPFDVQVAEIDFDPETYEPLPVYKPAASRAQIEKAIQMLVASERPLIVSGGGVINADAAELLVEFAETVNVPVVPTLMGWGTIADDHPLMAGMVGLQTSHRFGNATMLASDFVMGIGNRWANRHTGSVEVFTKGRKFVHVDIEPTQIGRVFGPDYGIVSDAKAALKLFVEVAKELKAAGRLPDRSQWVADCQKRKRTMLRRTDFDQVPIKPQRVYQEMNAFFGRDVRYVSTIGLSQIAAAQFLHVNKPRHWINCGQAGPLGWTVPAAIGAKVASPSSDVVAISGDYDFQFMIEELAVAAQFKVPYIHLVVNNSYLGLIRQAQRNFDMDYCVQLAFENVNSPELNGYGVDHVKVAEGLGVKAIRVFQPSDIQPAFAQARKLMAEFSVPVIVEVILERVTNIAMGTEINNVNEFEEIIDIVEEDKAVTA</sequence>
<dbReference type="NCBIfam" id="TIGR01504">
    <property type="entry name" value="glyox_carbo_lig"/>
    <property type="match status" value="1"/>
</dbReference>
<evidence type="ECO:0000256" key="2">
    <source>
        <dbReference type="ARBA" id="ARBA00023052"/>
    </source>
</evidence>
<dbReference type="GO" id="GO:0009028">
    <property type="term" value="F:tartronate-semialdehyde synthase activity"/>
    <property type="evidence" value="ECO:0007669"/>
    <property type="project" value="InterPro"/>
</dbReference>
<dbReference type="EMBL" id="CABPSX010000011">
    <property type="protein sequence ID" value="VVG73436.1"/>
    <property type="molecule type" value="Genomic_DNA"/>
</dbReference>
<protein>
    <submittedName>
        <fullName evidence="7">Glyoxylate carboligase</fullName>
    </submittedName>
</protein>
<reference evidence="7 8" key="1">
    <citation type="submission" date="2019-08" db="EMBL/GenBank/DDBJ databases">
        <authorList>
            <person name="Peeters C."/>
        </authorList>
    </citation>
    <scope>NUCLEOTIDE SEQUENCE [LARGE SCALE GENOMIC DNA]</scope>
    <source>
        <strain evidence="7 8">LMG 18089</strain>
    </source>
</reference>
<dbReference type="SUPFAM" id="SSF52518">
    <property type="entry name" value="Thiamin diphosphate-binding fold (THDP-binding)"/>
    <property type="match status" value="2"/>
</dbReference>
<dbReference type="SUPFAM" id="SSF52467">
    <property type="entry name" value="DHS-like NAD/FAD-binding domain"/>
    <property type="match status" value="1"/>
</dbReference>
<dbReference type="InterPro" id="IPR029035">
    <property type="entry name" value="DHS-like_NAD/FAD-binding_dom"/>
</dbReference>
<proteinExistence type="inferred from homology"/>
<dbReference type="PANTHER" id="PTHR18968:SF14">
    <property type="entry name" value="GLYOXYLATE CARBOLIGASE"/>
    <property type="match status" value="1"/>
</dbReference>
<organism evidence="7 8">
    <name type="scientific">Pandoraea apista</name>
    <dbReference type="NCBI Taxonomy" id="93218"/>
    <lineage>
        <taxon>Bacteria</taxon>
        <taxon>Pseudomonadati</taxon>
        <taxon>Pseudomonadota</taxon>
        <taxon>Betaproteobacteria</taxon>
        <taxon>Burkholderiales</taxon>
        <taxon>Burkholderiaceae</taxon>
        <taxon>Pandoraea</taxon>
    </lineage>
</organism>
<feature type="domain" description="Thiamine pyrophosphate enzyme N-terminal TPP-binding" evidence="6">
    <location>
        <begin position="4"/>
        <end position="120"/>
    </location>
</feature>
<dbReference type="InterPro" id="IPR012001">
    <property type="entry name" value="Thiamin_PyroP_enz_TPP-bd_dom"/>
</dbReference>
<accession>A0A5E5P9S4</accession>
<dbReference type="FunFam" id="3.40.50.1220:FF:000008">
    <property type="entry name" value="Acetolactate synthase"/>
    <property type="match status" value="1"/>
</dbReference>
<evidence type="ECO:0000313" key="8">
    <source>
        <dbReference type="Proteomes" id="UP000364291"/>
    </source>
</evidence>
<evidence type="ECO:0000313" key="7">
    <source>
        <dbReference type="EMBL" id="VVG73436.1"/>
    </source>
</evidence>
<evidence type="ECO:0000259" key="4">
    <source>
        <dbReference type="Pfam" id="PF00205"/>
    </source>
</evidence>
<dbReference type="Proteomes" id="UP000364291">
    <property type="component" value="Unassembled WGS sequence"/>
</dbReference>
<dbReference type="InterPro" id="IPR045229">
    <property type="entry name" value="TPP_enz"/>
</dbReference>
<gene>
    <name evidence="7" type="ORF">PAP18089_04445</name>
</gene>
<dbReference type="NCBIfam" id="NF008431">
    <property type="entry name" value="PRK11269.1"/>
    <property type="match status" value="1"/>
</dbReference>
<dbReference type="Pfam" id="PF00205">
    <property type="entry name" value="TPP_enzyme_M"/>
    <property type="match status" value="1"/>
</dbReference>
<dbReference type="GO" id="GO:0009097">
    <property type="term" value="P:isoleucine biosynthetic process"/>
    <property type="evidence" value="ECO:0007669"/>
    <property type="project" value="TreeGrafter"/>
</dbReference>
<dbReference type="InterPro" id="IPR011766">
    <property type="entry name" value="TPP_enzyme_TPP-bd"/>
</dbReference>
<evidence type="ECO:0000256" key="1">
    <source>
        <dbReference type="ARBA" id="ARBA00007812"/>
    </source>
</evidence>
<feature type="domain" description="Thiamine pyrophosphate enzyme TPP-binding" evidence="5">
    <location>
        <begin position="393"/>
        <end position="553"/>
    </location>
</feature>
<evidence type="ECO:0000256" key="3">
    <source>
        <dbReference type="RuleBase" id="RU362132"/>
    </source>
</evidence>
<dbReference type="AlphaFoldDB" id="A0A5E5P9S4"/>
<keyword evidence="7" id="KW-0436">Ligase</keyword>
<evidence type="ECO:0000259" key="6">
    <source>
        <dbReference type="Pfam" id="PF02776"/>
    </source>
</evidence>
<dbReference type="InterPro" id="IPR012000">
    <property type="entry name" value="Thiamin_PyroP_enz_cen_dom"/>
</dbReference>
<dbReference type="OrthoDB" id="2254214at2"/>
<dbReference type="GO" id="GO:0030976">
    <property type="term" value="F:thiamine pyrophosphate binding"/>
    <property type="evidence" value="ECO:0007669"/>
    <property type="project" value="InterPro"/>
</dbReference>
<comment type="similarity">
    <text evidence="1 3">Belongs to the TPP enzyme family.</text>
</comment>
<dbReference type="FunFam" id="3.40.50.970:FF:000007">
    <property type="entry name" value="Acetolactate synthase"/>
    <property type="match status" value="1"/>
</dbReference>
<evidence type="ECO:0000259" key="5">
    <source>
        <dbReference type="Pfam" id="PF02775"/>
    </source>
</evidence>
<dbReference type="Gene3D" id="3.40.50.970">
    <property type="match status" value="2"/>
</dbReference>
<dbReference type="InterPro" id="IPR006397">
    <property type="entry name" value="Glyox_carbo_lig"/>
</dbReference>
<dbReference type="GO" id="GO:0000287">
    <property type="term" value="F:magnesium ion binding"/>
    <property type="evidence" value="ECO:0007669"/>
    <property type="project" value="InterPro"/>
</dbReference>
<dbReference type="Gene3D" id="3.40.50.1220">
    <property type="entry name" value="TPP-binding domain"/>
    <property type="match status" value="1"/>
</dbReference>
<keyword evidence="2 3" id="KW-0786">Thiamine pyrophosphate</keyword>
<dbReference type="GO" id="GO:0009436">
    <property type="term" value="P:glyoxylate catabolic process"/>
    <property type="evidence" value="ECO:0007669"/>
    <property type="project" value="InterPro"/>
</dbReference>
<dbReference type="InterPro" id="IPR029061">
    <property type="entry name" value="THDP-binding"/>
</dbReference>
<dbReference type="RefSeq" id="WP_094067756.1">
    <property type="nucleotide sequence ID" value="NZ_CABPSX010000011.1"/>
</dbReference>
<name>A0A5E5P9S4_9BURK</name>
<dbReference type="GO" id="GO:0009099">
    <property type="term" value="P:L-valine biosynthetic process"/>
    <property type="evidence" value="ECO:0007669"/>
    <property type="project" value="TreeGrafter"/>
</dbReference>
<dbReference type="GO" id="GO:0005948">
    <property type="term" value="C:acetolactate synthase complex"/>
    <property type="evidence" value="ECO:0007669"/>
    <property type="project" value="TreeGrafter"/>
</dbReference>
<dbReference type="Pfam" id="PF02775">
    <property type="entry name" value="TPP_enzyme_C"/>
    <property type="match status" value="1"/>
</dbReference>
<dbReference type="CDD" id="cd07035">
    <property type="entry name" value="TPP_PYR_POX_like"/>
    <property type="match status" value="1"/>
</dbReference>
<feature type="domain" description="Thiamine pyrophosphate enzyme central" evidence="4">
    <location>
        <begin position="193"/>
        <end position="327"/>
    </location>
</feature>
<dbReference type="GO" id="GO:0050660">
    <property type="term" value="F:flavin adenine dinucleotide binding"/>
    <property type="evidence" value="ECO:0007669"/>
    <property type="project" value="TreeGrafter"/>
</dbReference>
<dbReference type="GO" id="GO:0016874">
    <property type="term" value="F:ligase activity"/>
    <property type="evidence" value="ECO:0007669"/>
    <property type="project" value="UniProtKB-KW"/>
</dbReference>
<dbReference type="PANTHER" id="PTHR18968">
    <property type="entry name" value="THIAMINE PYROPHOSPHATE ENZYMES"/>
    <property type="match status" value="1"/>
</dbReference>
<dbReference type="Pfam" id="PF02776">
    <property type="entry name" value="TPP_enzyme_N"/>
    <property type="match status" value="1"/>
</dbReference>